<dbReference type="EMBL" id="LS483447">
    <property type="protein sequence ID" value="SQH73334.1"/>
    <property type="molecule type" value="Genomic_DNA"/>
</dbReference>
<reference evidence="2 3" key="1">
    <citation type="submission" date="2018-06" db="EMBL/GenBank/DDBJ databases">
        <authorList>
            <consortium name="Pathogen Informatics"/>
            <person name="Doyle S."/>
        </authorList>
    </citation>
    <scope>NUCLEOTIDE SEQUENCE [LARGE SCALE GENOMIC DNA]</scope>
    <source>
        <strain evidence="2 3">NCTC12858</strain>
    </source>
</reference>
<keyword evidence="1" id="KW-0472">Membrane</keyword>
<name>A0A2X4PHA2_9PORP</name>
<keyword evidence="1" id="KW-1133">Transmembrane helix</keyword>
<dbReference type="Proteomes" id="UP000249300">
    <property type="component" value="Chromosome 1"/>
</dbReference>
<evidence type="ECO:0000256" key="1">
    <source>
        <dbReference type="SAM" id="Phobius"/>
    </source>
</evidence>
<keyword evidence="3" id="KW-1185">Reference proteome</keyword>
<keyword evidence="1" id="KW-0812">Transmembrane</keyword>
<dbReference type="AlphaFoldDB" id="A0A2X4PHA2"/>
<dbReference type="KEGG" id="pcre:NCTC12858_01188"/>
<evidence type="ECO:0000313" key="3">
    <source>
        <dbReference type="Proteomes" id="UP000249300"/>
    </source>
</evidence>
<accession>A0A2X4PHA2</accession>
<organism evidence="2 3">
    <name type="scientific">Porphyromonas crevioricanis</name>
    <dbReference type="NCBI Taxonomy" id="393921"/>
    <lineage>
        <taxon>Bacteria</taxon>
        <taxon>Pseudomonadati</taxon>
        <taxon>Bacteroidota</taxon>
        <taxon>Bacteroidia</taxon>
        <taxon>Bacteroidales</taxon>
        <taxon>Porphyromonadaceae</taxon>
        <taxon>Porphyromonas</taxon>
    </lineage>
</organism>
<sequence length="63" mass="7222">MRVDCISEFSSTLVFSDSFYGLLYVFLLLLRLIVQHISCCVFLDTRTDYENKLFSVSSSQSPS</sequence>
<evidence type="ECO:0000313" key="2">
    <source>
        <dbReference type="EMBL" id="SQH73334.1"/>
    </source>
</evidence>
<gene>
    <name evidence="2" type="ORF">NCTC12858_01188</name>
</gene>
<proteinExistence type="predicted"/>
<protein>
    <submittedName>
        <fullName evidence="2">Uncharacterized protein</fullName>
    </submittedName>
</protein>
<feature type="transmembrane region" description="Helical" evidence="1">
    <location>
        <begin position="20"/>
        <end position="43"/>
    </location>
</feature>